<dbReference type="PANTHER" id="PTHR11795:SF442">
    <property type="entry name" value="ABC TRANSPORTER ATP-BINDING PROTEIN"/>
    <property type="match status" value="1"/>
</dbReference>
<evidence type="ECO:0000256" key="5">
    <source>
        <dbReference type="ARBA" id="ARBA00022970"/>
    </source>
</evidence>
<evidence type="ECO:0000313" key="10">
    <source>
        <dbReference type="EMBL" id="MCP1337829.1"/>
    </source>
</evidence>
<feature type="transmembrane region" description="Helical" evidence="9">
    <location>
        <begin position="110"/>
        <end position="135"/>
    </location>
</feature>
<dbReference type="CDD" id="cd06582">
    <property type="entry name" value="TM_PBP1_LivH_like"/>
    <property type="match status" value="1"/>
</dbReference>
<dbReference type="EMBL" id="JAMZFT010000004">
    <property type="protein sequence ID" value="MCP1337829.1"/>
    <property type="molecule type" value="Genomic_DNA"/>
</dbReference>
<keyword evidence="11" id="KW-1185">Reference proteome</keyword>
<evidence type="ECO:0000256" key="4">
    <source>
        <dbReference type="ARBA" id="ARBA00022692"/>
    </source>
</evidence>
<dbReference type="PANTHER" id="PTHR11795">
    <property type="entry name" value="BRANCHED-CHAIN AMINO ACID TRANSPORT SYSTEM PERMEASE PROTEIN LIVH"/>
    <property type="match status" value="1"/>
</dbReference>
<keyword evidence="4 9" id="KW-0812">Transmembrane</keyword>
<feature type="transmembrane region" description="Helical" evidence="9">
    <location>
        <begin position="307"/>
        <end position="329"/>
    </location>
</feature>
<keyword evidence="5" id="KW-0029">Amino-acid transport</keyword>
<evidence type="ECO:0000256" key="3">
    <source>
        <dbReference type="ARBA" id="ARBA00022475"/>
    </source>
</evidence>
<keyword evidence="2" id="KW-0813">Transport</keyword>
<accession>A0A9J6PEI1</accession>
<keyword evidence="7 9" id="KW-0472">Membrane</keyword>
<comment type="caution">
    <text evidence="10">The sequence shown here is derived from an EMBL/GenBank/DDBJ whole genome shotgun (WGS) entry which is preliminary data.</text>
</comment>
<dbReference type="AlphaFoldDB" id="A0A9J6PEI1"/>
<feature type="transmembrane region" description="Helical" evidence="9">
    <location>
        <begin position="274"/>
        <end position="300"/>
    </location>
</feature>
<evidence type="ECO:0000313" key="11">
    <source>
        <dbReference type="Proteomes" id="UP001055804"/>
    </source>
</evidence>
<proteinExistence type="inferred from homology"/>
<evidence type="ECO:0000256" key="6">
    <source>
        <dbReference type="ARBA" id="ARBA00022989"/>
    </source>
</evidence>
<feature type="transmembrane region" description="Helical" evidence="9">
    <location>
        <begin position="192"/>
        <end position="211"/>
    </location>
</feature>
<evidence type="ECO:0000256" key="2">
    <source>
        <dbReference type="ARBA" id="ARBA00022448"/>
    </source>
</evidence>
<protein>
    <submittedName>
        <fullName evidence="10">Branched-chain amino acid ABC transporter permease</fullName>
    </submittedName>
</protein>
<evidence type="ECO:0000256" key="7">
    <source>
        <dbReference type="ARBA" id="ARBA00023136"/>
    </source>
</evidence>
<name>A0A9J6PEI1_9PROT</name>
<feature type="transmembrane region" description="Helical" evidence="9">
    <location>
        <begin position="240"/>
        <end position="262"/>
    </location>
</feature>
<dbReference type="InterPro" id="IPR052157">
    <property type="entry name" value="BCAA_transport_permease"/>
</dbReference>
<dbReference type="GO" id="GO:0005886">
    <property type="term" value="C:plasma membrane"/>
    <property type="evidence" value="ECO:0007669"/>
    <property type="project" value="UniProtKB-SubCell"/>
</dbReference>
<evidence type="ECO:0000256" key="1">
    <source>
        <dbReference type="ARBA" id="ARBA00004651"/>
    </source>
</evidence>
<gene>
    <name evidence="10" type="ORF">NJQ99_15515</name>
</gene>
<dbReference type="InterPro" id="IPR001851">
    <property type="entry name" value="ABC_transp_permease"/>
</dbReference>
<evidence type="ECO:0000256" key="9">
    <source>
        <dbReference type="SAM" id="Phobius"/>
    </source>
</evidence>
<keyword evidence="3" id="KW-1003">Cell membrane</keyword>
<dbReference type="GO" id="GO:0006865">
    <property type="term" value="P:amino acid transport"/>
    <property type="evidence" value="ECO:0007669"/>
    <property type="project" value="UniProtKB-KW"/>
</dbReference>
<dbReference type="Pfam" id="PF02653">
    <property type="entry name" value="BPD_transp_2"/>
    <property type="match status" value="1"/>
</dbReference>
<evidence type="ECO:0000256" key="8">
    <source>
        <dbReference type="ARBA" id="ARBA00037998"/>
    </source>
</evidence>
<organism evidence="10 11">
    <name type="scientific">Futiania mangrovi</name>
    <dbReference type="NCBI Taxonomy" id="2959716"/>
    <lineage>
        <taxon>Bacteria</taxon>
        <taxon>Pseudomonadati</taxon>
        <taxon>Pseudomonadota</taxon>
        <taxon>Alphaproteobacteria</taxon>
        <taxon>Futianiales</taxon>
        <taxon>Futianiaceae</taxon>
        <taxon>Futiania</taxon>
    </lineage>
</organism>
<feature type="transmembrane region" description="Helical" evidence="9">
    <location>
        <begin position="21"/>
        <end position="38"/>
    </location>
</feature>
<feature type="transmembrane region" description="Helical" evidence="9">
    <location>
        <begin position="44"/>
        <end position="69"/>
    </location>
</feature>
<comment type="similarity">
    <text evidence="8">Belongs to the binding-protein-dependent transport system permease family. LivHM subfamily.</text>
</comment>
<sequence>MTDTNLPGTEGRAGLLAGVDWAPLAVVAAAAVLALALIGSPSVWLTLTVAGLAMGMMIFIVASGLTLVFGLMDVLNFGHGAFVTVGAYLAFTILAVTTDLVMADSLAQNLAALLMAVCVAAAGAAALGFLFERIIVRRVYGDHLKQILITMGGMIIVEQVVMMIWGPQEQLVQLPETLRGAVPLGDAIVEKYRLLVVVFGAVLFVLMHLSLTHTRLGLLIRAGVEDPEMIQALGYRIRRLFVGLFVAGSALAGFGGVMWVLYRGTLTADIGGELMILAFIVVIMGGLGSISGCFISAILVAMVANYVAYLVPEVAMTSTIVLLVAVISWRPRGLFPLTRR</sequence>
<dbReference type="RefSeq" id="WP_269333791.1">
    <property type="nucleotide sequence ID" value="NZ_JAMZFT010000004.1"/>
</dbReference>
<dbReference type="Proteomes" id="UP001055804">
    <property type="component" value="Unassembled WGS sequence"/>
</dbReference>
<keyword evidence="6 9" id="KW-1133">Transmembrane helix</keyword>
<comment type="subcellular location">
    <subcellularLocation>
        <location evidence="1">Cell membrane</location>
        <topology evidence="1">Multi-pass membrane protein</topology>
    </subcellularLocation>
</comment>
<feature type="transmembrane region" description="Helical" evidence="9">
    <location>
        <begin position="147"/>
        <end position="165"/>
    </location>
</feature>
<feature type="transmembrane region" description="Helical" evidence="9">
    <location>
        <begin position="81"/>
        <end position="98"/>
    </location>
</feature>
<reference evidence="10" key="1">
    <citation type="submission" date="2022-06" db="EMBL/GenBank/DDBJ databases">
        <title>Isolation and Genomics of Futiania mangrovii gen. nov., sp. nov., a Rare and Metabolically-versatile member in the Class Alphaproteobacteria.</title>
        <authorList>
            <person name="Liu L."/>
            <person name="Huang W.-C."/>
            <person name="Pan J."/>
            <person name="Li J."/>
            <person name="Huang Y."/>
            <person name="Du H."/>
            <person name="Liu Y."/>
            <person name="Li M."/>
        </authorList>
    </citation>
    <scope>NUCLEOTIDE SEQUENCE</scope>
    <source>
        <strain evidence="10">FT118</strain>
    </source>
</reference>
<dbReference type="GO" id="GO:0022857">
    <property type="term" value="F:transmembrane transporter activity"/>
    <property type="evidence" value="ECO:0007669"/>
    <property type="project" value="InterPro"/>
</dbReference>